<dbReference type="AlphaFoldDB" id="A0AAN7YSQ7"/>
<feature type="compositionally biased region" description="Polar residues" evidence="1">
    <location>
        <begin position="1"/>
        <end position="12"/>
    </location>
</feature>
<feature type="compositionally biased region" description="Basic and acidic residues" evidence="1">
    <location>
        <begin position="38"/>
        <end position="50"/>
    </location>
</feature>
<sequence length="235" mass="25486">MADTNNQGSYARTSCGPRPVDTSTGRDKPARNSRRRPSKDDTPRSSKKDNPTSPRRKSSSRRTTEPLAERPYFQLNIIGQPQRSIALGQTIDSSVLVSLRFPAGTPAPNALAAATDTSTLFAVCSLLTENRSGDRVPLEPGLLTGQKLFDSVHSVPNDYAVRAAGQEPCRVVLGYFSFPELLIRQAGTYRIRTTLLQMGAGGNSGGQSVLAVDSEPVKVERRVEGAPRRVQRAYS</sequence>
<dbReference type="EMBL" id="JAVRRL010000011">
    <property type="protein sequence ID" value="KAK5115666.1"/>
    <property type="molecule type" value="Genomic_DNA"/>
</dbReference>
<feature type="region of interest" description="Disordered" evidence="1">
    <location>
        <begin position="1"/>
        <end position="68"/>
    </location>
</feature>
<comment type="caution">
    <text evidence="2">The sequence shown here is derived from an EMBL/GenBank/DDBJ whole genome shotgun (WGS) entry which is preliminary data.</text>
</comment>
<gene>
    <name evidence="2" type="ORF">LTR62_000755</name>
</gene>
<dbReference type="InterPro" id="IPR038491">
    <property type="entry name" value="Velvet_dom_sf"/>
</dbReference>
<organism evidence="2 3">
    <name type="scientific">Meristemomyces frigidus</name>
    <dbReference type="NCBI Taxonomy" id="1508187"/>
    <lineage>
        <taxon>Eukaryota</taxon>
        <taxon>Fungi</taxon>
        <taxon>Dikarya</taxon>
        <taxon>Ascomycota</taxon>
        <taxon>Pezizomycotina</taxon>
        <taxon>Dothideomycetes</taxon>
        <taxon>Dothideomycetidae</taxon>
        <taxon>Mycosphaerellales</taxon>
        <taxon>Teratosphaeriaceae</taxon>
        <taxon>Meristemomyces</taxon>
    </lineage>
</organism>
<evidence type="ECO:0008006" key="4">
    <source>
        <dbReference type="Google" id="ProtNLM"/>
    </source>
</evidence>
<evidence type="ECO:0000313" key="2">
    <source>
        <dbReference type="EMBL" id="KAK5115666.1"/>
    </source>
</evidence>
<reference evidence="2" key="1">
    <citation type="submission" date="2023-08" db="EMBL/GenBank/DDBJ databases">
        <title>Black Yeasts Isolated from many extreme environments.</title>
        <authorList>
            <person name="Coleine C."/>
            <person name="Stajich J.E."/>
            <person name="Selbmann L."/>
        </authorList>
    </citation>
    <scope>NUCLEOTIDE SEQUENCE</scope>
    <source>
        <strain evidence="2">CCFEE 5401</strain>
    </source>
</reference>
<protein>
    <recommendedName>
        <fullName evidence="4">Velvet domain-containing protein</fullName>
    </recommendedName>
</protein>
<evidence type="ECO:0000256" key="1">
    <source>
        <dbReference type="SAM" id="MobiDB-lite"/>
    </source>
</evidence>
<accession>A0AAN7YSQ7</accession>
<dbReference type="Gene3D" id="2.60.40.3960">
    <property type="entry name" value="Velvet domain"/>
    <property type="match status" value="1"/>
</dbReference>
<proteinExistence type="predicted"/>
<name>A0AAN7YSQ7_9PEZI</name>
<dbReference type="Proteomes" id="UP001310890">
    <property type="component" value="Unassembled WGS sequence"/>
</dbReference>
<evidence type="ECO:0000313" key="3">
    <source>
        <dbReference type="Proteomes" id="UP001310890"/>
    </source>
</evidence>